<evidence type="ECO:0000259" key="1">
    <source>
        <dbReference type="SMART" id="SM01008"/>
    </source>
</evidence>
<dbReference type="InterPro" id="IPR000674">
    <property type="entry name" value="Ald_Oxase/Xan_DH_a/b"/>
</dbReference>
<sequence length="696" mass="73665">MNLAFGGTGPDDRPKLPGSLHLNRRLDMWLTFHADGRVSIHPGKVELGQGILTALAQIAAEELDVALERILVAPTITGRSPNEAVTSGSLSIQEGGMALRHACADARALCLSVAAQASGVPIEDLRVENGVFLGPEGPVGSYGALAERDLLEVEASPDARPKPPQARRVTGVSAPRLDLPAKVFGEARFIQDLRFAGQLHARMIRPPAPGARLLEAPPGALRDGDVLAVIADTEAEAERLAERAARGARWSEGAGLPTDWPRWLEAAPGEESVVAEHGTPAPAARRITRRFFRPFIAHGSVGTCCAIAAFDGTVMRVWSHTQGPYNLRSDLALALGMAAENIIVEHVEGAGCYGHNGADDVALDAAICARLRPGRPIRVLWSRAEELAQAPLSPAMLVEIEAGLDASGTLASWRVHARSNGHSGRPGRVKTPVLLAAPLLPSGQPIPPAINPPLAGGGGAQRNMVPLYRVPGLSATMTRLTEMPIRSSALRGLGALIHVWAIESVMDELAALAGEDAIAFRLRHCDDERAAHVLREAARVAGWGRALPENEGLGIAVARYKNTGAWCAVAAHIRAEERVRCLSLHVAADMGEVINPDGAINQLEGGAIHGVSVALHEQARTDGARITSDSWEGYPVLRFRDVPRVTVNLIQRPEAPPLGAGEASMAPSIAAIAGGIHQALGIRPDRLPFTPENLIR</sequence>
<dbReference type="InterPro" id="IPR012368">
    <property type="entry name" value="OxRdtase_Mopterin-bd_su_IorB"/>
</dbReference>
<proteinExistence type="predicted"/>
<gene>
    <name evidence="2" type="ORF">R9Z33_10850</name>
</gene>
<dbReference type="RefSeq" id="WP_318651312.1">
    <property type="nucleotide sequence ID" value="NZ_CP137852.1"/>
</dbReference>
<dbReference type="SUPFAM" id="SSF56003">
    <property type="entry name" value="Molybdenum cofactor-binding domain"/>
    <property type="match status" value="2"/>
</dbReference>
<dbReference type="Proteomes" id="UP001305521">
    <property type="component" value="Chromosome"/>
</dbReference>
<dbReference type="InterPro" id="IPR037165">
    <property type="entry name" value="AldOxase/xan_DH_Mopterin-bd_sf"/>
</dbReference>
<dbReference type="Gene3D" id="3.30.365.10">
    <property type="entry name" value="Aldehyde oxidase/xanthine dehydrogenase, molybdopterin binding domain"/>
    <property type="match status" value="4"/>
</dbReference>
<dbReference type="SMART" id="SM01008">
    <property type="entry name" value="Ald_Xan_dh_C"/>
    <property type="match status" value="1"/>
</dbReference>
<name>A0ABZ0PNP8_9PROT</name>
<keyword evidence="3" id="KW-1185">Reference proteome</keyword>
<feature type="domain" description="Aldehyde oxidase/xanthine dehydrogenase a/b hammerhead" evidence="1">
    <location>
        <begin position="184"/>
        <end position="254"/>
    </location>
</feature>
<reference evidence="2 3" key="1">
    <citation type="submission" date="2023-11" db="EMBL/GenBank/DDBJ databases">
        <title>Arctic aerobic anoxygenic photoheterotroph Sediminicoccus rosea KRV36 adapts its photosynthesis to long days of polar summer.</title>
        <authorList>
            <person name="Tomasch J."/>
            <person name="Kopejtka K."/>
            <person name="Bily T."/>
            <person name="Gardiner A.T."/>
            <person name="Gardian Z."/>
            <person name="Shivaramu S."/>
            <person name="Koblizek M."/>
            <person name="Engelhardt F."/>
            <person name="Kaftan D."/>
        </authorList>
    </citation>
    <scope>NUCLEOTIDE SEQUENCE [LARGE SCALE GENOMIC DNA]</scope>
    <source>
        <strain evidence="2 3">R-30</strain>
    </source>
</reference>
<organism evidence="2 3">
    <name type="scientific">Sediminicoccus rosea</name>
    <dbReference type="NCBI Taxonomy" id="1225128"/>
    <lineage>
        <taxon>Bacteria</taxon>
        <taxon>Pseudomonadati</taxon>
        <taxon>Pseudomonadota</taxon>
        <taxon>Alphaproteobacteria</taxon>
        <taxon>Acetobacterales</taxon>
        <taxon>Roseomonadaceae</taxon>
        <taxon>Sediminicoccus</taxon>
    </lineage>
</organism>
<dbReference type="Pfam" id="PF02738">
    <property type="entry name" value="MoCoBD_1"/>
    <property type="match status" value="1"/>
</dbReference>
<dbReference type="PIRSF" id="PIRSF036389">
    <property type="entry name" value="IOR_B"/>
    <property type="match status" value="1"/>
</dbReference>
<dbReference type="PANTHER" id="PTHR47495">
    <property type="entry name" value="ALDEHYDE DEHYDROGENASE"/>
    <property type="match status" value="1"/>
</dbReference>
<accession>A0ABZ0PNP8</accession>
<evidence type="ECO:0000313" key="2">
    <source>
        <dbReference type="EMBL" id="WPB87359.1"/>
    </source>
</evidence>
<dbReference type="InterPro" id="IPR046867">
    <property type="entry name" value="AldOxase/xan_DH_MoCoBD2"/>
</dbReference>
<evidence type="ECO:0000313" key="3">
    <source>
        <dbReference type="Proteomes" id="UP001305521"/>
    </source>
</evidence>
<dbReference type="InterPro" id="IPR052516">
    <property type="entry name" value="N-heterocyclic_Hydroxylase"/>
</dbReference>
<dbReference type="Pfam" id="PF20256">
    <property type="entry name" value="MoCoBD_2"/>
    <property type="match status" value="2"/>
</dbReference>
<dbReference type="PANTHER" id="PTHR47495:SF1">
    <property type="entry name" value="BLL3820 PROTEIN"/>
    <property type="match status" value="1"/>
</dbReference>
<protein>
    <submittedName>
        <fullName evidence="2">Molybdopterin cofactor-binding domain-containing protein</fullName>
    </submittedName>
</protein>
<dbReference type="InterPro" id="IPR008274">
    <property type="entry name" value="AldOxase/xan_DH_MoCoBD1"/>
</dbReference>
<dbReference type="Gene3D" id="3.90.1170.50">
    <property type="entry name" value="Aldehyde oxidase/xanthine dehydrogenase, a/b hammerhead"/>
    <property type="match status" value="1"/>
</dbReference>
<dbReference type="EMBL" id="CP137852">
    <property type="protein sequence ID" value="WPB87359.1"/>
    <property type="molecule type" value="Genomic_DNA"/>
</dbReference>